<keyword evidence="1" id="KW-0732">Signal</keyword>
<sequence length="74" mass="8687">MKWTILILAIFIMICLSDTYGQKCKPKLCSHEYDPQCTRDKNGKKRTHANKCVMQNFICQHPQLKAKFWHSGKC</sequence>
<feature type="domain" description="Kazal-like" evidence="2">
    <location>
        <begin position="18"/>
        <end position="74"/>
    </location>
</feature>
<gene>
    <name evidence="3" type="ORF">QE152_g31982</name>
</gene>
<evidence type="ECO:0000313" key="3">
    <source>
        <dbReference type="EMBL" id="KAK9696342.1"/>
    </source>
</evidence>
<dbReference type="InterPro" id="IPR002350">
    <property type="entry name" value="Kazal_dom"/>
</dbReference>
<dbReference type="Gene3D" id="3.30.60.30">
    <property type="match status" value="1"/>
</dbReference>
<evidence type="ECO:0000256" key="1">
    <source>
        <dbReference type="SAM" id="SignalP"/>
    </source>
</evidence>
<protein>
    <recommendedName>
        <fullName evidence="2">Kazal-like domain-containing protein</fullName>
    </recommendedName>
</protein>
<feature type="chain" id="PRO_5043968311" description="Kazal-like domain-containing protein" evidence="1">
    <location>
        <begin position="22"/>
        <end position="74"/>
    </location>
</feature>
<reference evidence="3 4" key="1">
    <citation type="journal article" date="2024" name="BMC Genomics">
        <title>De novo assembly and annotation of Popillia japonica's genome with initial clues to its potential as an invasive pest.</title>
        <authorList>
            <person name="Cucini C."/>
            <person name="Boschi S."/>
            <person name="Funari R."/>
            <person name="Cardaioli E."/>
            <person name="Iannotti N."/>
            <person name="Marturano G."/>
            <person name="Paoli F."/>
            <person name="Bruttini M."/>
            <person name="Carapelli A."/>
            <person name="Frati F."/>
            <person name="Nardi F."/>
        </authorList>
    </citation>
    <scope>NUCLEOTIDE SEQUENCE [LARGE SCALE GENOMIC DNA]</scope>
    <source>
        <strain evidence="3">DMR45628</strain>
    </source>
</reference>
<dbReference type="Proteomes" id="UP001458880">
    <property type="component" value="Unassembled WGS sequence"/>
</dbReference>
<accession>A0AAW1J0U6</accession>
<proteinExistence type="predicted"/>
<dbReference type="InterPro" id="IPR036058">
    <property type="entry name" value="Kazal_dom_sf"/>
</dbReference>
<evidence type="ECO:0000259" key="2">
    <source>
        <dbReference type="PROSITE" id="PS51465"/>
    </source>
</evidence>
<feature type="signal peptide" evidence="1">
    <location>
        <begin position="1"/>
        <end position="21"/>
    </location>
</feature>
<organism evidence="3 4">
    <name type="scientific">Popillia japonica</name>
    <name type="common">Japanese beetle</name>
    <dbReference type="NCBI Taxonomy" id="7064"/>
    <lineage>
        <taxon>Eukaryota</taxon>
        <taxon>Metazoa</taxon>
        <taxon>Ecdysozoa</taxon>
        <taxon>Arthropoda</taxon>
        <taxon>Hexapoda</taxon>
        <taxon>Insecta</taxon>
        <taxon>Pterygota</taxon>
        <taxon>Neoptera</taxon>
        <taxon>Endopterygota</taxon>
        <taxon>Coleoptera</taxon>
        <taxon>Polyphaga</taxon>
        <taxon>Scarabaeiformia</taxon>
        <taxon>Scarabaeidae</taxon>
        <taxon>Rutelinae</taxon>
        <taxon>Popillia</taxon>
    </lineage>
</organism>
<evidence type="ECO:0000313" key="4">
    <source>
        <dbReference type="Proteomes" id="UP001458880"/>
    </source>
</evidence>
<dbReference type="PROSITE" id="PS51465">
    <property type="entry name" value="KAZAL_2"/>
    <property type="match status" value="1"/>
</dbReference>
<comment type="caution">
    <text evidence="3">The sequence shown here is derived from an EMBL/GenBank/DDBJ whole genome shotgun (WGS) entry which is preliminary data.</text>
</comment>
<dbReference type="SUPFAM" id="SSF100895">
    <property type="entry name" value="Kazal-type serine protease inhibitors"/>
    <property type="match status" value="1"/>
</dbReference>
<keyword evidence="4" id="KW-1185">Reference proteome</keyword>
<name>A0AAW1J0U6_POPJA</name>
<dbReference type="AlphaFoldDB" id="A0AAW1J0U6"/>
<dbReference type="EMBL" id="JASPKY010000454">
    <property type="protein sequence ID" value="KAK9696342.1"/>
    <property type="molecule type" value="Genomic_DNA"/>
</dbReference>